<dbReference type="EMBL" id="WDPD01000006">
    <property type="protein sequence ID" value="KAB7460485.1"/>
    <property type="molecule type" value="Genomic_DNA"/>
</dbReference>
<comment type="caution">
    <text evidence="1">The sequence shown here is derived from an EMBL/GenBank/DDBJ whole genome shotgun (WGS) entry which is preliminary data.</text>
</comment>
<accession>A0A7J5TH12</accession>
<evidence type="ECO:0000313" key="2">
    <source>
        <dbReference type="Proteomes" id="UP000429211"/>
    </source>
</evidence>
<sequence>MPPSLAMCQRSRMAQRPNYSSLWVNHLARKPLRVPKHPDTGTITPFTDFSASQIIRPVDESSRWTPPQCTKSSSHWNNHPCKWLLNVPISPVTGAIIPLQGL</sequence>
<dbReference type="Proteomes" id="UP000429211">
    <property type="component" value="Unassembled WGS sequence"/>
</dbReference>
<organism evidence="1 2">
    <name type="scientific">Bifidobacterium dentium</name>
    <dbReference type="NCBI Taxonomy" id="1689"/>
    <lineage>
        <taxon>Bacteria</taxon>
        <taxon>Bacillati</taxon>
        <taxon>Actinomycetota</taxon>
        <taxon>Actinomycetes</taxon>
        <taxon>Bifidobacteriales</taxon>
        <taxon>Bifidobacteriaceae</taxon>
        <taxon>Bifidobacterium</taxon>
    </lineage>
</organism>
<dbReference type="AlphaFoldDB" id="A0A7J5TH12"/>
<proteinExistence type="predicted"/>
<evidence type="ECO:0000313" key="1">
    <source>
        <dbReference type="EMBL" id="KAB7460485.1"/>
    </source>
</evidence>
<reference evidence="1 2" key="1">
    <citation type="journal article" date="2019" name="Nat. Med.">
        <title>A library of human gut bacterial isolates paired with longitudinal multiomics data enables mechanistic microbiome research.</title>
        <authorList>
            <person name="Poyet M."/>
            <person name="Groussin M."/>
            <person name="Gibbons S.M."/>
            <person name="Avila-Pacheco J."/>
            <person name="Jiang X."/>
            <person name="Kearney S.M."/>
            <person name="Perrotta A.R."/>
            <person name="Berdy B."/>
            <person name="Zhao S."/>
            <person name="Lieberman T.D."/>
            <person name="Swanson P.K."/>
            <person name="Smith M."/>
            <person name="Roesemann S."/>
            <person name="Alexander J.E."/>
            <person name="Rich S.A."/>
            <person name="Livny J."/>
            <person name="Vlamakis H."/>
            <person name="Clish C."/>
            <person name="Bullock K."/>
            <person name="Deik A."/>
            <person name="Scott J."/>
            <person name="Pierce K.A."/>
            <person name="Xavier R.J."/>
            <person name="Alm E.J."/>
        </authorList>
    </citation>
    <scope>NUCLEOTIDE SEQUENCE [LARGE SCALE GENOMIC DNA]</scope>
    <source>
        <strain evidence="1 2">BIOML-A2</strain>
    </source>
</reference>
<gene>
    <name evidence="1" type="ORF">GBB04_07110</name>
</gene>
<protein>
    <submittedName>
        <fullName evidence="1">Uncharacterized protein</fullName>
    </submittedName>
</protein>
<name>A0A7J5TH12_9BIFI</name>